<dbReference type="EMBL" id="CP046640">
    <property type="protein sequence ID" value="QTL98814.1"/>
    <property type="molecule type" value="Genomic_DNA"/>
</dbReference>
<dbReference type="SUPFAM" id="SSF52172">
    <property type="entry name" value="CheY-like"/>
    <property type="match status" value="1"/>
</dbReference>
<feature type="domain" description="HTH araC/xylS-type" evidence="7">
    <location>
        <begin position="441"/>
        <end position="538"/>
    </location>
</feature>
<dbReference type="InterPro" id="IPR018060">
    <property type="entry name" value="HTH_AraC"/>
</dbReference>
<gene>
    <name evidence="10" type="ORF">GM661_13000</name>
</gene>
<evidence type="ECO:0000259" key="7">
    <source>
        <dbReference type="PROSITE" id="PS01124"/>
    </source>
</evidence>
<feature type="domain" description="Response regulatory" evidence="8">
    <location>
        <begin position="3"/>
        <end position="122"/>
    </location>
</feature>
<feature type="domain" description="GGDEF" evidence="9">
    <location>
        <begin position="180"/>
        <end position="314"/>
    </location>
</feature>
<comment type="function">
    <text evidence="5">May play the central regulatory role in sporulation. It may be an element of the effector pathway responsible for the activation of sporulation genes in response to nutritional stress. Spo0A may act in concert with spo0H (a sigma factor) to control the expression of some genes that are critical to the sporulation process.</text>
</comment>
<dbReference type="PROSITE" id="PS00041">
    <property type="entry name" value="HTH_ARAC_FAMILY_1"/>
    <property type="match status" value="1"/>
</dbReference>
<dbReference type="Gene3D" id="3.40.50.2300">
    <property type="match status" value="1"/>
</dbReference>
<accession>A0A8A7KL52</accession>
<dbReference type="Gene3D" id="1.10.10.60">
    <property type="entry name" value="Homeodomain-like"/>
    <property type="match status" value="2"/>
</dbReference>
<evidence type="ECO:0000259" key="9">
    <source>
        <dbReference type="PROSITE" id="PS50887"/>
    </source>
</evidence>
<dbReference type="PROSITE" id="PS50110">
    <property type="entry name" value="RESPONSE_REGULATORY"/>
    <property type="match status" value="1"/>
</dbReference>
<organism evidence="10 11">
    <name type="scientific">Iocasia fonsfrigidae</name>
    <dbReference type="NCBI Taxonomy" id="2682810"/>
    <lineage>
        <taxon>Bacteria</taxon>
        <taxon>Bacillati</taxon>
        <taxon>Bacillota</taxon>
        <taxon>Clostridia</taxon>
        <taxon>Halanaerobiales</taxon>
        <taxon>Halanaerobiaceae</taxon>
        <taxon>Iocasia</taxon>
    </lineage>
</organism>
<name>A0A8A7KL52_9FIRM</name>
<dbReference type="SMART" id="SM00448">
    <property type="entry name" value="REC"/>
    <property type="match status" value="1"/>
</dbReference>
<dbReference type="AlphaFoldDB" id="A0A8A7KL52"/>
<dbReference type="PANTHER" id="PTHR43280:SF2">
    <property type="entry name" value="HTH-TYPE TRANSCRIPTIONAL REGULATOR EXSA"/>
    <property type="match status" value="1"/>
</dbReference>
<evidence type="ECO:0000256" key="2">
    <source>
        <dbReference type="ARBA" id="ARBA00023015"/>
    </source>
</evidence>
<dbReference type="InterPro" id="IPR041522">
    <property type="entry name" value="CdaR_GGDEF"/>
</dbReference>
<protein>
    <recommendedName>
        <fullName evidence="1">Stage 0 sporulation protein A homolog</fullName>
    </recommendedName>
</protein>
<dbReference type="PRINTS" id="PR00032">
    <property type="entry name" value="HTHARAC"/>
</dbReference>
<dbReference type="InterPro" id="IPR009057">
    <property type="entry name" value="Homeodomain-like_sf"/>
</dbReference>
<dbReference type="InterPro" id="IPR011006">
    <property type="entry name" value="CheY-like_superfamily"/>
</dbReference>
<dbReference type="SMART" id="SM00342">
    <property type="entry name" value="HTH_ARAC"/>
    <property type="match status" value="1"/>
</dbReference>
<keyword evidence="4" id="KW-0804">Transcription</keyword>
<dbReference type="InterPro" id="IPR018062">
    <property type="entry name" value="HTH_AraC-typ_CS"/>
</dbReference>
<dbReference type="PANTHER" id="PTHR43280">
    <property type="entry name" value="ARAC-FAMILY TRANSCRIPTIONAL REGULATOR"/>
    <property type="match status" value="1"/>
</dbReference>
<reference evidence="10" key="1">
    <citation type="submission" date="2019-12" db="EMBL/GenBank/DDBJ databases">
        <authorList>
            <person name="zhang j."/>
            <person name="sun C.M."/>
        </authorList>
    </citation>
    <scope>NUCLEOTIDE SEQUENCE</scope>
    <source>
        <strain evidence="10">NS-1</strain>
    </source>
</reference>
<dbReference type="InterPro" id="IPR001789">
    <property type="entry name" value="Sig_transdc_resp-reg_receiver"/>
</dbReference>
<evidence type="ECO:0000256" key="5">
    <source>
        <dbReference type="ARBA" id="ARBA00024867"/>
    </source>
</evidence>
<proteinExistence type="predicted"/>
<dbReference type="RefSeq" id="WP_230867210.1">
    <property type="nucleotide sequence ID" value="NZ_CP046640.1"/>
</dbReference>
<evidence type="ECO:0000256" key="6">
    <source>
        <dbReference type="PROSITE-ProRule" id="PRU00169"/>
    </source>
</evidence>
<evidence type="ECO:0000259" key="8">
    <source>
        <dbReference type="PROSITE" id="PS50110"/>
    </source>
</evidence>
<dbReference type="KEGG" id="ifn:GM661_13000"/>
<dbReference type="GO" id="GO:0003700">
    <property type="term" value="F:DNA-binding transcription factor activity"/>
    <property type="evidence" value="ECO:0007669"/>
    <property type="project" value="InterPro"/>
</dbReference>
<dbReference type="PROSITE" id="PS50887">
    <property type="entry name" value="GGDEF"/>
    <property type="match status" value="1"/>
</dbReference>
<dbReference type="GO" id="GO:0043565">
    <property type="term" value="F:sequence-specific DNA binding"/>
    <property type="evidence" value="ECO:0007669"/>
    <property type="project" value="InterPro"/>
</dbReference>
<keyword evidence="3" id="KW-0238">DNA-binding</keyword>
<feature type="modified residue" description="4-aspartylphosphate" evidence="6">
    <location>
        <position position="57"/>
    </location>
</feature>
<evidence type="ECO:0000256" key="1">
    <source>
        <dbReference type="ARBA" id="ARBA00018672"/>
    </source>
</evidence>
<dbReference type="Pfam" id="PF17853">
    <property type="entry name" value="GGDEF_2"/>
    <property type="match status" value="1"/>
</dbReference>
<keyword evidence="6" id="KW-0597">Phosphoprotein</keyword>
<evidence type="ECO:0000256" key="3">
    <source>
        <dbReference type="ARBA" id="ARBA00023125"/>
    </source>
</evidence>
<evidence type="ECO:0000313" key="10">
    <source>
        <dbReference type="EMBL" id="QTL98814.1"/>
    </source>
</evidence>
<dbReference type="InterPro" id="IPR020449">
    <property type="entry name" value="Tscrpt_reg_AraC-type_HTH"/>
</dbReference>
<dbReference type="Pfam" id="PF00072">
    <property type="entry name" value="Response_reg"/>
    <property type="match status" value="1"/>
</dbReference>
<evidence type="ECO:0000256" key="4">
    <source>
        <dbReference type="ARBA" id="ARBA00023163"/>
    </source>
</evidence>
<keyword evidence="11" id="KW-1185">Reference proteome</keyword>
<dbReference type="Pfam" id="PF12833">
    <property type="entry name" value="HTH_18"/>
    <property type="match status" value="1"/>
</dbReference>
<dbReference type="SUPFAM" id="SSF46689">
    <property type="entry name" value="Homeodomain-like"/>
    <property type="match status" value="2"/>
</dbReference>
<dbReference type="InterPro" id="IPR000160">
    <property type="entry name" value="GGDEF_dom"/>
</dbReference>
<keyword evidence="2" id="KW-0805">Transcription regulation</keyword>
<dbReference type="PROSITE" id="PS01124">
    <property type="entry name" value="HTH_ARAC_FAMILY_2"/>
    <property type="match status" value="1"/>
</dbReference>
<dbReference type="CDD" id="cd17536">
    <property type="entry name" value="REC_YesN-like"/>
    <property type="match status" value="1"/>
</dbReference>
<dbReference type="Proteomes" id="UP000665020">
    <property type="component" value="Chromosome"/>
</dbReference>
<sequence>MYKVLVVDDEYLERKALRIILEDRNELNNVKIVGESGNGKDAIKVARETKPDIIFMDVKMPKMNGLKSIKNIKKELPDVKFIILTAYDEFDYVQQALKLGINDYLLKPVRPQKVMEIVLKLIKQIEKTRVELKKQQLMKDKLAMVMPYIKIFFVLDLIFERINTLEEIKARSELFNVTEMPSVVMIVDIDEFAQMTQSNNEVKRQILKREIFSVLEEYEKLHSSLMVVPINSDKILILYFGSASVENMSIREWLKKLADKIRKDIADKTAFTVTIAIGKYYSDPRMLSKSYYEALTALRQYLFIGNNAVVHFEDINNVDYEEGRYPYLVEKKLIEGIKFAKGVADINLLIDKFFQEWAIDDNCNSIVVKARLIELLGILSRAAVEAGAKFKEISSLNFTYTRKLLEIDSAIALKTWLNKFLQLLIEKINEREDSLKKKAVYKGVDYVKNNFEHNISLYEVAEEANLSEHYFSRLFKEEMGCTFVEYITKVRLDEAKRRLKNGNENISQIAQEVGYNEPGYFSKVFKKHCGMSPSQFRN</sequence>
<evidence type="ECO:0000313" key="11">
    <source>
        <dbReference type="Proteomes" id="UP000665020"/>
    </source>
</evidence>
<dbReference type="GO" id="GO:0000160">
    <property type="term" value="P:phosphorelay signal transduction system"/>
    <property type="evidence" value="ECO:0007669"/>
    <property type="project" value="InterPro"/>
</dbReference>